<evidence type="ECO:0000313" key="2">
    <source>
        <dbReference type="Proteomes" id="UP000712600"/>
    </source>
</evidence>
<organism evidence="1 2">
    <name type="scientific">Brassica cretica</name>
    <name type="common">Mustard</name>
    <dbReference type="NCBI Taxonomy" id="69181"/>
    <lineage>
        <taxon>Eukaryota</taxon>
        <taxon>Viridiplantae</taxon>
        <taxon>Streptophyta</taxon>
        <taxon>Embryophyta</taxon>
        <taxon>Tracheophyta</taxon>
        <taxon>Spermatophyta</taxon>
        <taxon>Magnoliopsida</taxon>
        <taxon>eudicotyledons</taxon>
        <taxon>Gunneridae</taxon>
        <taxon>Pentapetalae</taxon>
        <taxon>rosids</taxon>
        <taxon>malvids</taxon>
        <taxon>Brassicales</taxon>
        <taxon>Brassicaceae</taxon>
        <taxon>Brassiceae</taxon>
        <taxon>Brassica</taxon>
    </lineage>
</organism>
<dbReference type="AlphaFoldDB" id="A0A8S9Q3R8"/>
<accession>A0A8S9Q3R8</accession>
<dbReference type="EMBL" id="QGKX02001290">
    <property type="protein sequence ID" value="KAF3536857.1"/>
    <property type="molecule type" value="Genomic_DNA"/>
</dbReference>
<gene>
    <name evidence="1" type="ORF">F2Q69_00023735</name>
</gene>
<comment type="caution">
    <text evidence="1">The sequence shown here is derived from an EMBL/GenBank/DDBJ whole genome shotgun (WGS) entry which is preliminary data.</text>
</comment>
<name>A0A8S9Q3R8_BRACR</name>
<evidence type="ECO:0000313" key="1">
    <source>
        <dbReference type="EMBL" id="KAF3536857.1"/>
    </source>
</evidence>
<sequence length="391" mass="43345">MSSSFSFPRPTTTTDDLEDLYKAYGVDRAIVLDLAVATETPENIPESVLEILAELGLSFTQILPNFLRHHIAFLVRSRVEGLSFSLGEFRHLVLVKQNTQSPGTFLVSPRPGRHVIEDVSYRDEKWRKQFVVFRVDRASVGDFDFSRLPRNWAENIAPSGSSLMSDEIRGLIGVLRRGRLNWSLFDQARIRVAFAMPEGTNRGPQVGCPEDGAEHSREVVATPSVQAQSSDLLRPPLVLVRDSEDEDASLEERSLILLSLGWEDETVAVTRKRCRSSRAALPGSSRPTLVPEGDGSLFAAQGDLISLAGRMRSAGCRLPSLASLVEKEAYAKVTEAFNEYVVVMEDRVEASQNDKDVESIGSKIKRLSEELEATKREGKRDAGKIEALTDD</sequence>
<reference evidence="1" key="1">
    <citation type="submission" date="2019-12" db="EMBL/GenBank/DDBJ databases">
        <title>Genome sequencing and annotation of Brassica cretica.</title>
        <authorList>
            <person name="Studholme D.J."/>
            <person name="Sarris P."/>
        </authorList>
    </citation>
    <scope>NUCLEOTIDE SEQUENCE</scope>
    <source>
        <strain evidence="1">PFS-109/04</strain>
        <tissue evidence="1">Leaf</tissue>
    </source>
</reference>
<dbReference type="Proteomes" id="UP000712600">
    <property type="component" value="Unassembled WGS sequence"/>
</dbReference>
<proteinExistence type="predicted"/>
<protein>
    <submittedName>
        <fullName evidence="1">Uncharacterized protein</fullName>
    </submittedName>
</protein>